<dbReference type="InterPro" id="IPR011598">
    <property type="entry name" value="bHLH_dom"/>
</dbReference>
<name>A0AA38VSD5_9PEZI</name>
<keyword evidence="4" id="KW-0804">Transcription</keyword>
<dbReference type="PROSITE" id="PS50888">
    <property type="entry name" value="BHLH"/>
    <property type="match status" value="1"/>
</dbReference>
<comment type="subcellular location">
    <subcellularLocation>
        <location evidence="1">Nucleus</location>
    </subcellularLocation>
</comment>
<feature type="compositionally biased region" description="Pro residues" evidence="6">
    <location>
        <begin position="37"/>
        <end position="46"/>
    </location>
</feature>
<dbReference type="Gene3D" id="4.10.280.10">
    <property type="entry name" value="Helix-loop-helix DNA-binding domain"/>
    <property type="match status" value="1"/>
</dbReference>
<feature type="domain" description="BHLH" evidence="7">
    <location>
        <begin position="380"/>
        <end position="431"/>
    </location>
</feature>
<evidence type="ECO:0000259" key="7">
    <source>
        <dbReference type="PROSITE" id="PS50888"/>
    </source>
</evidence>
<evidence type="ECO:0000256" key="2">
    <source>
        <dbReference type="ARBA" id="ARBA00023015"/>
    </source>
</evidence>
<dbReference type="EMBL" id="JANBVN010000111">
    <property type="protein sequence ID" value="KAJ9143549.1"/>
    <property type="molecule type" value="Genomic_DNA"/>
</dbReference>
<proteinExistence type="predicted"/>
<dbReference type="AlphaFoldDB" id="A0AA38VSD5"/>
<dbReference type="Proteomes" id="UP001174691">
    <property type="component" value="Unassembled WGS sequence"/>
</dbReference>
<reference evidence="8" key="1">
    <citation type="submission" date="2022-07" db="EMBL/GenBank/DDBJ databases">
        <title>Fungi with potential for degradation of polypropylene.</title>
        <authorList>
            <person name="Gostincar C."/>
        </authorList>
    </citation>
    <scope>NUCLEOTIDE SEQUENCE</scope>
    <source>
        <strain evidence="8">EXF-13287</strain>
    </source>
</reference>
<evidence type="ECO:0000256" key="6">
    <source>
        <dbReference type="SAM" id="MobiDB-lite"/>
    </source>
</evidence>
<feature type="compositionally biased region" description="Polar residues" evidence="6">
    <location>
        <begin position="342"/>
        <end position="353"/>
    </location>
</feature>
<keyword evidence="9" id="KW-1185">Reference proteome</keyword>
<accession>A0AA38VSD5</accession>
<feature type="compositionally biased region" description="Polar residues" evidence="6">
    <location>
        <begin position="98"/>
        <end position="117"/>
    </location>
</feature>
<keyword evidence="2" id="KW-0805">Transcription regulation</keyword>
<feature type="compositionally biased region" description="Basic and acidic residues" evidence="6">
    <location>
        <begin position="371"/>
        <end position="390"/>
    </location>
</feature>
<evidence type="ECO:0000256" key="3">
    <source>
        <dbReference type="ARBA" id="ARBA00023125"/>
    </source>
</evidence>
<dbReference type="GO" id="GO:0000981">
    <property type="term" value="F:DNA-binding transcription factor activity, RNA polymerase II-specific"/>
    <property type="evidence" value="ECO:0007669"/>
    <property type="project" value="TreeGrafter"/>
</dbReference>
<sequence>MLAVHQPGEMGSQQPRDPNGMPFGYAVDTQQSFLFSDPPPEPAPGPPLLSDVELRQTDDWFQNIDAGNFNSFLSSGEGLNFTDDWLLLPPQYVGSTTSFGQQPNALPEPSSHSFAQTSSMPPPPSIISQQQQHQRSFGQEYSADVLAAATTLSQNGSLSHLNNGNHVGFFGSDSMASPVPNIPHRRLDGHQNNDRRISHPQIPEDHNLFVDMLHGQPSRQQTTAKRTEEVKWGSDVSFGTNNFTPRSEKETSQALEQERLTYMGCLEVNRSAANTRPSSPVQSALKSPLKLKTMESLSVVVKEDPDVPARKRRKSKANNDYASDDSASQKTGSGIRRKRNPSETMDSASPPGNQSGGKRRKSSGKGASSKPTRENLTEEQKRENHIKSEQKRRTLIKQGFIDMEALVPGMKGGGFSKATMLTMATEWLETMIRGNEQLKEQLRSLGLEQ</sequence>
<dbReference type="PANTHER" id="PTHR15741">
    <property type="entry name" value="BASIC HELIX-LOOP-HELIX ZIP TRANSCRIPTION FACTOR"/>
    <property type="match status" value="1"/>
</dbReference>
<dbReference type="InterPro" id="IPR052207">
    <property type="entry name" value="Max-like/E-box_TFs"/>
</dbReference>
<evidence type="ECO:0000256" key="5">
    <source>
        <dbReference type="ARBA" id="ARBA00023242"/>
    </source>
</evidence>
<dbReference type="InterPro" id="IPR036638">
    <property type="entry name" value="HLH_DNA-bd_sf"/>
</dbReference>
<comment type="caution">
    <text evidence="8">The sequence shown here is derived from an EMBL/GenBank/DDBJ whole genome shotgun (WGS) entry which is preliminary data.</text>
</comment>
<dbReference type="SUPFAM" id="SSF47459">
    <property type="entry name" value="HLH, helix-loop-helix DNA-binding domain"/>
    <property type="match status" value="1"/>
</dbReference>
<dbReference type="GO" id="GO:0000978">
    <property type="term" value="F:RNA polymerase II cis-regulatory region sequence-specific DNA binding"/>
    <property type="evidence" value="ECO:0007669"/>
    <property type="project" value="TreeGrafter"/>
</dbReference>
<evidence type="ECO:0000313" key="8">
    <source>
        <dbReference type="EMBL" id="KAJ9143549.1"/>
    </source>
</evidence>
<protein>
    <submittedName>
        <fullName evidence="8">BHLH family transcription factor</fullName>
    </submittedName>
</protein>
<organism evidence="8 9">
    <name type="scientific">Coniochaeta hoffmannii</name>
    <dbReference type="NCBI Taxonomy" id="91930"/>
    <lineage>
        <taxon>Eukaryota</taxon>
        <taxon>Fungi</taxon>
        <taxon>Dikarya</taxon>
        <taxon>Ascomycota</taxon>
        <taxon>Pezizomycotina</taxon>
        <taxon>Sordariomycetes</taxon>
        <taxon>Sordariomycetidae</taxon>
        <taxon>Coniochaetales</taxon>
        <taxon>Coniochaetaceae</taxon>
        <taxon>Coniochaeta</taxon>
    </lineage>
</organism>
<dbReference type="GO" id="GO:0046983">
    <property type="term" value="F:protein dimerization activity"/>
    <property type="evidence" value="ECO:0007669"/>
    <property type="project" value="InterPro"/>
</dbReference>
<feature type="region of interest" description="Disordered" evidence="6">
    <location>
        <begin position="302"/>
        <end position="390"/>
    </location>
</feature>
<keyword evidence="5" id="KW-0539">Nucleus</keyword>
<keyword evidence="3" id="KW-0238">DNA-binding</keyword>
<gene>
    <name evidence="8" type="ORF">NKR19_g6842</name>
</gene>
<feature type="compositionally biased region" description="Polar residues" evidence="6">
    <location>
        <begin position="318"/>
        <end position="332"/>
    </location>
</feature>
<feature type="region of interest" description="Disordered" evidence="6">
    <location>
        <begin position="1"/>
        <end position="46"/>
    </location>
</feature>
<dbReference type="PANTHER" id="PTHR15741:SF27">
    <property type="entry name" value="TRANSCRIPTION FACTOR AP-4"/>
    <property type="match status" value="1"/>
</dbReference>
<evidence type="ECO:0000313" key="9">
    <source>
        <dbReference type="Proteomes" id="UP001174691"/>
    </source>
</evidence>
<evidence type="ECO:0000256" key="4">
    <source>
        <dbReference type="ARBA" id="ARBA00023163"/>
    </source>
</evidence>
<dbReference type="Pfam" id="PF00010">
    <property type="entry name" value="HLH"/>
    <property type="match status" value="1"/>
</dbReference>
<feature type="region of interest" description="Disordered" evidence="6">
    <location>
        <begin position="98"/>
        <end position="133"/>
    </location>
</feature>
<evidence type="ECO:0000256" key="1">
    <source>
        <dbReference type="ARBA" id="ARBA00004123"/>
    </source>
</evidence>
<dbReference type="GO" id="GO:0005634">
    <property type="term" value="C:nucleus"/>
    <property type="evidence" value="ECO:0007669"/>
    <property type="project" value="UniProtKB-SubCell"/>
</dbReference>